<dbReference type="InterPro" id="IPR009606">
    <property type="entry name" value="DEAL/Modifying_wall_lignin1/2"/>
</dbReference>
<evidence type="ECO:0000313" key="10">
    <source>
        <dbReference type="Proteomes" id="UP001140949"/>
    </source>
</evidence>
<accession>A0AAX6DRF1</accession>
<reference evidence="9" key="1">
    <citation type="journal article" date="2023" name="GigaByte">
        <title>Genome assembly of the bearded iris, Iris pallida Lam.</title>
        <authorList>
            <person name="Bruccoleri R.E."/>
            <person name="Oakeley E.J."/>
            <person name="Faust A.M.E."/>
            <person name="Altorfer M."/>
            <person name="Dessus-Babus S."/>
            <person name="Burckhardt D."/>
            <person name="Oertli M."/>
            <person name="Naumann U."/>
            <person name="Petersen F."/>
            <person name="Wong J."/>
        </authorList>
    </citation>
    <scope>NUCLEOTIDE SEQUENCE</scope>
    <source>
        <strain evidence="9">GSM-AAB239-AS_SAM_17_03QT</strain>
    </source>
</reference>
<dbReference type="GO" id="GO:0012505">
    <property type="term" value="C:endomembrane system"/>
    <property type="evidence" value="ECO:0007669"/>
    <property type="project" value="UniProtKB-SubCell"/>
</dbReference>
<comment type="caution">
    <text evidence="9">The sequence shown here is derived from an EMBL/GenBank/DDBJ whole genome shotgun (WGS) entry which is preliminary data.</text>
</comment>
<dbReference type="PANTHER" id="PTHR31769">
    <property type="entry name" value="OS07G0462200 PROTEIN-RELATED"/>
    <property type="match status" value="1"/>
</dbReference>
<dbReference type="AlphaFoldDB" id="A0AAX6DRF1"/>
<evidence type="ECO:0000256" key="5">
    <source>
        <dbReference type="ARBA" id="ARBA00023136"/>
    </source>
</evidence>
<feature type="transmembrane region" description="Helical" evidence="8">
    <location>
        <begin position="177"/>
        <end position="198"/>
    </location>
</feature>
<keyword evidence="10" id="KW-1185">Reference proteome</keyword>
<dbReference type="InterPro" id="IPR052222">
    <property type="entry name" value="DESIGUAL"/>
</dbReference>
<sequence length="270" mass="29327">MAITHDDLSVRRFRTTDISGKLALFLVIFSVLCGLAAFILCLTAEGARSEVTWLFMTSQDGYKGYRCYYNRSGRVPLASAVAAFLVLAVAMFAEHAYMLVAVTSPQLPVPGAWPALRDPRLTPSTRDLTWQVCCLFLTTWLCFALAEILLLIGIGVESGHLSNWTTQRSNCRAIRPGAFAVAGVFGLITVFLGVGLYLTALRTVRLHVEEAKGRRAGIPGASDQYPQLPPSHMYPHLPPTAPRVPPPAAAGAQHGQQQLRHAPEKISTSA</sequence>
<reference evidence="9" key="2">
    <citation type="submission" date="2023-04" db="EMBL/GenBank/DDBJ databases">
        <authorList>
            <person name="Bruccoleri R.E."/>
            <person name="Oakeley E.J."/>
            <person name="Faust A.-M."/>
            <person name="Dessus-Babus S."/>
            <person name="Altorfer M."/>
            <person name="Burckhardt D."/>
            <person name="Oertli M."/>
            <person name="Naumann U."/>
            <person name="Petersen F."/>
            <person name="Wong J."/>
        </authorList>
    </citation>
    <scope>NUCLEOTIDE SEQUENCE</scope>
    <source>
        <strain evidence="9">GSM-AAB239-AS_SAM_17_03QT</strain>
        <tissue evidence="9">Leaf</tissue>
    </source>
</reference>
<evidence type="ECO:0000256" key="3">
    <source>
        <dbReference type="ARBA" id="ARBA00022729"/>
    </source>
</evidence>
<feature type="region of interest" description="Disordered" evidence="7">
    <location>
        <begin position="217"/>
        <end position="270"/>
    </location>
</feature>
<feature type="compositionally biased region" description="Low complexity" evidence="7">
    <location>
        <begin position="249"/>
        <end position="258"/>
    </location>
</feature>
<keyword evidence="4 8" id="KW-1133">Transmembrane helix</keyword>
<feature type="transmembrane region" description="Helical" evidence="8">
    <location>
        <begin position="75"/>
        <end position="93"/>
    </location>
</feature>
<evidence type="ECO:0000256" key="8">
    <source>
        <dbReference type="SAM" id="Phobius"/>
    </source>
</evidence>
<keyword evidence="3" id="KW-0732">Signal</keyword>
<dbReference type="Proteomes" id="UP001140949">
    <property type="component" value="Unassembled WGS sequence"/>
</dbReference>
<proteinExistence type="inferred from homology"/>
<protein>
    <submittedName>
        <fullName evidence="9">Uncharacterized protein</fullName>
    </submittedName>
</protein>
<keyword evidence="2 8" id="KW-0812">Transmembrane</keyword>
<gene>
    <name evidence="9" type="ORF">M6B38_232340</name>
</gene>
<evidence type="ECO:0000256" key="7">
    <source>
        <dbReference type="SAM" id="MobiDB-lite"/>
    </source>
</evidence>
<evidence type="ECO:0000313" key="9">
    <source>
        <dbReference type="EMBL" id="KAJ6794402.1"/>
    </source>
</evidence>
<comment type="subcellular location">
    <subcellularLocation>
        <location evidence="1">Endomembrane system</location>
        <topology evidence="1">Multi-pass membrane protein</topology>
    </subcellularLocation>
</comment>
<keyword evidence="5 8" id="KW-0472">Membrane</keyword>
<evidence type="ECO:0000256" key="2">
    <source>
        <dbReference type="ARBA" id="ARBA00022692"/>
    </source>
</evidence>
<organism evidence="9 10">
    <name type="scientific">Iris pallida</name>
    <name type="common">Sweet iris</name>
    <dbReference type="NCBI Taxonomy" id="29817"/>
    <lineage>
        <taxon>Eukaryota</taxon>
        <taxon>Viridiplantae</taxon>
        <taxon>Streptophyta</taxon>
        <taxon>Embryophyta</taxon>
        <taxon>Tracheophyta</taxon>
        <taxon>Spermatophyta</taxon>
        <taxon>Magnoliopsida</taxon>
        <taxon>Liliopsida</taxon>
        <taxon>Asparagales</taxon>
        <taxon>Iridaceae</taxon>
        <taxon>Iridoideae</taxon>
        <taxon>Irideae</taxon>
        <taxon>Iris</taxon>
    </lineage>
</organism>
<evidence type="ECO:0000256" key="6">
    <source>
        <dbReference type="ARBA" id="ARBA00029467"/>
    </source>
</evidence>
<feature type="transmembrane region" description="Helical" evidence="8">
    <location>
        <begin position="22"/>
        <end position="44"/>
    </location>
</feature>
<name>A0AAX6DRF1_IRIPA</name>
<feature type="transmembrane region" description="Helical" evidence="8">
    <location>
        <begin position="128"/>
        <end position="156"/>
    </location>
</feature>
<feature type="compositionally biased region" description="Pro residues" evidence="7">
    <location>
        <begin position="236"/>
        <end position="248"/>
    </location>
</feature>
<evidence type="ECO:0000256" key="1">
    <source>
        <dbReference type="ARBA" id="ARBA00004127"/>
    </source>
</evidence>
<dbReference type="Pfam" id="PF06749">
    <property type="entry name" value="DUF1218"/>
    <property type="match status" value="1"/>
</dbReference>
<dbReference type="EMBL" id="JANAVB010042420">
    <property type="protein sequence ID" value="KAJ6794402.1"/>
    <property type="molecule type" value="Genomic_DNA"/>
</dbReference>
<evidence type="ECO:0000256" key="4">
    <source>
        <dbReference type="ARBA" id="ARBA00022989"/>
    </source>
</evidence>
<comment type="similarity">
    <text evidence="6">Belongs to the DESIGUAL family.</text>
</comment>